<organism evidence="3 4">
    <name type="scientific">Vigna angularis var. angularis</name>
    <dbReference type="NCBI Taxonomy" id="157739"/>
    <lineage>
        <taxon>Eukaryota</taxon>
        <taxon>Viridiplantae</taxon>
        <taxon>Streptophyta</taxon>
        <taxon>Embryophyta</taxon>
        <taxon>Tracheophyta</taxon>
        <taxon>Spermatophyta</taxon>
        <taxon>Magnoliopsida</taxon>
        <taxon>eudicotyledons</taxon>
        <taxon>Gunneridae</taxon>
        <taxon>Pentapetalae</taxon>
        <taxon>rosids</taxon>
        <taxon>fabids</taxon>
        <taxon>Fabales</taxon>
        <taxon>Fabaceae</taxon>
        <taxon>Papilionoideae</taxon>
        <taxon>50 kb inversion clade</taxon>
        <taxon>NPAAA clade</taxon>
        <taxon>indigoferoid/millettioid clade</taxon>
        <taxon>Phaseoleae</taxon>
        <taxon>Vigna</taxon>
    </lineage>
</organism>
<feature type="transmembrane region" description="Helical" evidence="1">
    <location>
        <begin position="64"/>
        <end position="81"/>
    </location>
</feature>
<accession>A0A0S3SM09</accession>
<keyword evidence="4" id="KW-1185">Reference proteome</keyword>
<name>A0A0S3SM09_PHAAN</name>
<keyword evidence="1" id="KW-0812">Transmembrane</keyword>
<evidence type="ECO:0000256" key="1">
    <source>
        <dbReference type="SAM" id="Phobius"/>
    </source>
</evidence>
<keyword evidence="2" id="KW-0732">Signal</keyword>
<gene>
    <name evidence="3" type="primary">Vigan.08G042000</name>
    <name evidence="3" type="ORF">VIGAN_08042000</name>
</gene>
<feature type="signal peptide" evidence="2">
    <location>
        <begin position="1"/>
        <end position="25"/>
    </location>
</feature>
<evidence type="ECO:0008006" key="5">
    <source>
        <dbReference type="Google" id="ProtNLM"/>
    </source>
</evidence>
<evidence type="ECO:0000313" key="3">
    <source>
        <dbReference type="EMBL" id="BAT93872.1"/>
    </source>
</evidence>
<dbReference type="EMBL" id="AP015041">
    <property type="protein sequence ID" value="BAT93872.1"/>
    <property type="molecule type" value="Genomic_DNA"/>
</dbReference>
<keyword evidence="1" id="KW-0472">Membrane</keyword>
<evidence type="ECO:0000313" key="4">
    <source>
        <dbReference type="Proteomes" id="UP000291084"/>
    </source>
</evidence>
<feature type="chain" id="PRO_5006618256" description="Secreted protein" evidence="2">
    <location>
        <begin position="26"/>
        <end position="102"/>
    </location>
</feature>
<protein>
    <recommendedName>
        <fullName evidence="5">Secreted protein</fullName>
    </recommendedName>
</protein>
<dbReference type="Proteomes" id="UP000291084">
    <property type="component" value="Chromosome 8"/>
</dbReference>
<proteinExistence type="predicted"/>
<dbReference type="AlphaFoldDB" id="A0A0S3SM09"/>
<sequence>MCFVSFTWTIAVCSWLSGSTKRVKTAKSKQKLTNLQSLSSHLIFKQFLILRATRSTTETNQSKASGAIIPFSILFFFLFSLKREKPKTNNKPNLDCSLNVRS</sequence>
<keyword evidence="1" id="KW-1133">Transmembrane helix</keyword>
<reference evidence="3 4" key="1">
    <citation type="journal article" date="2015" name="Sci. Rep.">
        <title>The power of single molecule real-time sequencing technology in the de novo assembly of a eukaryotic genome.</title>
        <authorList>
            <person name="Sakai H."/>
            <person name="Naito K."/>
            <person name="Ogiso-Tanaka E."/>
            <person name="Takahashi Y."/>
            <person name="Iseki K."/>
            <person name="Muto C."/>
            <person name="Satou K."/>
            <person name="Teruya K."/>
            <person name="Shiroma A."/>
            <person name="Shimoji M."/>
            <person name="Hirano T."/>
            <person name="Itoh T."/>
            <person name="Kaga A."/>
            <person name="Tomooka N."/>
        </authorList>
    </citation>
    <scope>NUCLEOTIDE SEQUENCE [LARGE SCALE GENOMIC DNA]</scope>
    <source>
        <strain evidence="4">cv. Shumari</strain>
    </source>
</reference>
<evidence type="ECO:0000256" key="2">
    <source>
        <dbReference type="SAM" id="SignalP"/>
    </source>
</evidence>